<protein>
    <submittedName>
        <fullName evidence="2">Uncharacterized protein</fullName>
    </submittedName>
</protein>
<reference evidence="2" key="1">
    <citation type="submission" date="2022-07" db="EMBL/GenBank/DDBJ databases">
        <title>Chromosome-level genome of Muraenolepis orangiensis.</title>
        <authorList>
            <person name="Kim J."/>
        </authorList>
    </citation>
    <scope>NUCLEOTIDE SEQUENCE</scope>
    <source>
        <strain evidence="2">KU_S4_2022</strain>
        <tissue evidence="2">Muscle</tissue>
    </source>
</reference>
<gene>
    <name evidence="2" type="ORF">NHX12_012890</name>
</gene>
<proteinExistence type="predicted"/>
<comment type="caution">
    <text evidence="2">The sequence shown here is derived from an EMBL/GenBank/DDBJ whole genome shotgun (WGS) entry which is preliminary data.</text>
</comment>
<feature type="coiled-coil region" evidence="1">
    <location>
        <begin position="189"/>
        <end position="216"/>
    </location>
</feature>
<keyword evidence="3" id="KW-1185">Reference proteome</keyword>
<dbReference type="Proteomes" id="UP001148018">
    <property type="component" value="Unassembled WGS sequence"/>
</dbReference>
<name>A0A9Q0DDW5_9TELE</name>
<dbReference type="OrthoDB" id="10059413at2759"/>
<evidence type="ECO:0000313" key="3">
    <source>
        <dbReference type="Proteomes" id="UP001148018"/>
    </source>
</evidence>
<dbReference type="AlphaFoldDB" id="A0A9Q0DDW5"/>
<dbReference type="EMBL" id="JANIIK010000117">
    <property type="protein sequence ID" value="KAJ3586492.1"/>
    <property type="molecule type" value="Genomic_DNA"/>
</dbReference>
<organism evidence="2 3">
    <name type="scientific">Muraenolepis orangiensis</name>
    <name type="common">Patagonian moray cod</name>
    <dbReference type="NCBI Taxonomy" id="630683"/>
    <lineage>
        <taxon>Eukaryota</taxon>
        <taxon>Metazoa</taxon>
        <taxon>Chordata</taxon>
        <taxon>Craniata</taxon>
        <taxon>Vertebrata</taxon>
        <taxon>Euteleostomi</taxon>
        <taxon>Actinopterygii</taxon>
        <taxon>Neopterygii</taxon>
        <taxon>Teleostei</taxon>
        <taxon>Neoteleostei</taxon>
        <taxon>Acanthomorphata</taxon>
        <taxon>Zeiogadaria</taxon>
        <taxon>Gadariae</taxon>
        <taxon>Gadiformes</taxon>
        <taxon>Muraenolepidoidei</taxon>
        <taxon>Muraenolepididae</taxon>
        <taxon>Muraenolepis</taxon>
    </lineage>
</organism>
<accession>A0A9Q0DDW5</accession>
<evidence type="ECO:0000313" key="2">
    <source>
        <dbReference type="EMBL" id="KAJ3586492.1"/>
    </source>
</evidence>
<sequence>MVVPMSVYSSGLMSVVPMSVYSSGLMSVVPMSVCCSGLGSGLMSVVPMSVCCSGLGSGLMSVVPMSVCCSGLASGPDAVLVVMIRAVRGIEGSSTTAWWYEDLIDGHYIIIHNTSLHPPLADMLSSVMLCNLHRVPQESYVAVTTRAAGMGSLGWEVIDGIAQIRTDLDAMKGRLTTAESRIGDTEDITAQLSATITELETKVQSLAEKKEDLEDRC</sequence>
<dbReference type="Gene3D" id="1.20.5.340">
    <property type="match status" value="1"/>
</dbReference>
<evidence type="ECO:0000256" key="1">
    <source>
        <dbReference type="SAM" id="Coils"/>
    </source>
</evidence>
<keyword evidence="1" id="KW-0175">Coiled coil</keyword>